<evidence type="ECO:0000256" key="16">
    <source>
        <dbReference type="SAM" id="MobiDB-lite"/>
    </source>
</evidence>
<keyword evidence="12" id="KW-0234">DNA repair</keyword>
<feature type="domain" description="UmuC" evidence="18">
    <location>
        <begin position="187"/>
        <end position="361"/>
    </location>
</feature>
<evidence type="ECO:0000256" key="10">
    <source>
        <dbReference type="ARBA" id="ARBA00022842"/>
    </source>
</evidence>
<dbReference type="FunFam" id="3.40.50.10190:FF:000011">
    <property type="entry name" value="DNA repair protein REV1"/>
    <property type="match status" value="1"/>
</dbReference>
<evidence type="ECO:0000259" key="17">
    <source>
        <dbReference type="PROSITE" id="PS50172"/>
    </source>
</evidence>
<dbReference type="Gene3D" id="1.10.150.20">
    <property type="entry name" value="5' to 3' exonuclease, C-terminal subdomain"/>
    <property type="match status" value="1"/>
</dbReference>
<dbReference type="FunFam" id="3.30.1490.100:FF:000001">
    <property type="entry name" value="DNA repair protein REV1"/>
    <property type="match status" value="1"/>
</dbReference>
<dbReference type="GO" id="GO:0046872">
    <property type="term" value="F:metal ion binding"/>
    <property type="evidence" value="ECO:0007669"/>
    <property type="project" value="UniProtKB-KW"/>
</dbReference>
<dbReference type="SUPFAM" id="SSF100879">
    <property type="entry name" value="Lesion bypass DNA polymerase (Y-family), little finger domain"/>
    <property type="match status" value="1"/>
</dbReference>
<evidence type="ECO:0000256" key="2">
    <source>
        <dbReference type="ARBA" id="ARBA00004123"/>
    </source>
</evidence>
<keyword evidence="11" id="KW-0238">DNA-binding</keyword>
<feature type="compositionally biased region" description="Low complexity" evidence="16">
    <location>
        <begin position="558"/>
        <end position="567"/>
    </location>
</feature>
<dbReference type="InterPro" id="IPR001357">
    <property type="entry name" value="BRCT_dom"/>
</dbReference>
<dbReference type="SUPFAM" id="SSF52113">
    <property type="entry name" value="BRCT domain"/>
    <property type="match status" value="1"/>
</dbReference>
<dbReference type="EMBL" id="LAQI01000031">
    <property type="protein sequence ID" value="KKY26507.1"/>
    <property type="molecule type" value="Genomic_DNA"/>
</dbReference>
<dbReference type="InterPro" id="IPR036420">
    <property type="entry name" value="BRCT_dom_sf"/>
</dbReference>
<evidence type="ECO:0000256" key="6">
    <source>
        <dbReference type="ARBA" id="ARBA00022679"/>
    </source>
</evidence>
<accession>A0A0G2EUZ4</accession>
<evidence type="ECO:0000256" key="8">
    <source>
        <dbReference type="ARBA" id="ARBA00022723"/>
    </source>
</evidence>
<dbReference type="InterPro" id="IPR043502">
    <property type="entry name" value="DNA/RNA_pol_sf"/>
</dbReference>
<comment type="subcellular location">
    <subcellularLocation>
        <location evidence="2">Nucleus</location>
    </subcellularLocation>
</comment>
<protein>
    <recommendedName>
        <fullName evidence="4">DNA repair protein REV1</fullName>
    </recommendedName>
    <alternativeName>
        <fullName evidence="15">Reversionless protein 1</fullName>
    </alternativeName>
</protein>
<evidence type="ECO:0000256" key="15">
    <source>
        <dbReference type="ARBA" id="ARBA00081902"/>
    </source>
</evidence>
<evidence type="ECO:0000256" key="1">
    <source>
        <dbReference type="ARBA" id="ARBA00001946"/>
    </source>
</evidence>
<dbReference type="GO" id="GO:0042276">
    <property type="term" value="P:error-prone translesion synthesis"/>
    <property type="evidence" value="ECO:0007669"/>
    <property type="project" value="TreeGrafter"/>
</dbReference>
<comment type="cofactor">
    <cofactor evidence="1">
        <name>Mg(2+)</name>
        <dbReference type="ChEBI" id="CHEBI:18420"/>
    </cofactor>
</comment>
<feature type="region of interest" description="Disordered" evidence="16">
    <location>
        <begin position="553"/>
        <end position="582"/>
    </location>
</feature>
<dbReference type="InterPro" id="IPR043128">
    <property type="entry name" value="Rev_trsase/Diguanyl_cyclase"/>
</dbReference>
<keyword evidence="7" id="KW-0548">Nucleotidyltransferase</keyword>
<dbReference type="GO" id="GO:0005634">
    <property type="term" value="C:nucleus"/>
    <property type="evidence" value="ECO:0007669"/>
    <property type="project" value="UniProtKB-SubCell"/>
</dbReference>
<dbReference type="AlphaFoldDB" id="A0A0G2EUZ4"/>
<evidence type="ECO:0000256" key="7">
    <source>
        <dbReference type="ARBA" id="ARBA00022695"/>
    </source>
</evidence>
<dbReference type="Pfam" id="PF16589">
    <property type="entry name" value="BRCT_2"/>
    <property type="match status" value="1"/>
</dbReference>
<comment type="function">
    <text evidence="14">Deoxycytidyl transferase involved in DNA repair. Transfers a dCMP residue from dCTP to the 3'-end of a DNA primer in a template-dependent reaction. May assist in the first step in the bypass of abasic lesions by the insertion of a nucleotide opposite the lesion. Required for normal induction of mutations by physical and chemical agents. Involved in mitochondrial DNA mutagenesis.</text>
</comment>
<evidence type="ECO:0000256" key="14">
    <source>
        <dbReference type="ARBA" id="ARBA00058985"/>
    </source>
</evidence>
<dbReference type="Pfam" id="PF11799">
    <property type="entry name" value="IMS_C"/>
    <property type="match status" value="1"/>
</dbReference>
<evidence type="ECO:0000256" key="12">
    <source>
        <dbReference type="ARBA" id="ARBA00023204"/>
    </source>
</evidence>
<comment type="caution">
    <text evidence="19">The sequence shown here is derived from an EMBL/GenBank/DDBJ whole genome shotgun (WGS) entry which is preliminary data.</text>
</comment>
<evidence type="ECO:0000256" key="4">
    <source>
        <dbReference type="ARBA" id="ARBA00020399"/>
    </source>
</evidence>
<dbReference type="GO" id="GO:0006281">
    <property type="term" value="P:DNA repair"/>
    <property type="evidence" value="ECO:0007669"/>
    <property type="project" value="UniProtKB-KW"/>
</dbReference>
<evidence type="ECO:0000313" key="19">
    <source>
        <dbReference type="EMBL" id="KKY26507.1"/>
    </source>
</evidence>
<keyword evidence="8" id="KW-0479">Metal-binding</keyword>
<comment type="similarity">
    <text evidence="3">Belongs to the DNA polymerase type-Y family.</text>
</comment>
<dbReference type="PROSITE" id="PS50173">
    <property type="entry name" value="UMUC"/>
    <property type="match status" value="1"/>
</dbReference>
<evidence type="ECO:0000256" key="11">
    <source>
        <dbReference type="ARBA" id="ARBA00023125"/>
    </source>
</evidence>
<dbReference type="InterPro" id="IPR001126">
    <property type="entry name" value="UmuC"/>
</dbReference>
<dbReference type="Gene3D" id="3.30.1490.100">
    <property type="entry name" value="DNA polymerase, Y-family, little finger domain"/>
    <property type="match status" value="1"/>
</dbReference>
<evidence type="ECO:0000256" key="3">
    <source>
        <dbReference type="ARBA" id="ARBA00010945"/>
    </source>
</evidence>
<dbReference type="SUPFAM" id="SSF56672">
    <property type="entry name" value="DNA/RNA polymerases"/>
    <property type="match status" value="1"/>
</dbReference>
<organism evidence="19 20">
    <name type="scientific">Diplodia seriata</name>
    <dbReference type="NCBI Taxonomy" id="420778"/>
    <lineage>
        <taxon>Eukaryota</taxon>
        <taxon>Fungi</taxon>
        <taxon>Dikarya</taxon>
        <taxon>Ascomycota</taxon>
        <taxon>Pezizomycotina</taxon>
        <taxon>Dothideomycetes</taxon>
        <taxon>Dothideomycetes incertae sedis</taxon>
        <taxon>Botryosphaeriales</taxon>
        <taxon>Botryosphaeriaceae</taxon>
        <taxon>Diplodia</taxon>
    </lineage>
</organism>
<evidence type="ECO:0000259" key="18">
    <source>
        <dbReference type="PROSITE" id="PS50173"/>
    </source>
</evidence>
<keyword evidence="5" id="KW-0237">DNA synthesis</keyword>
<dbReference type="PANTHER" id="PTHR45990">
    <property type="entry name" value="DNA REPAIR PROTEIN REV1"/>
    <property type="match status" value="1"/>
</dbReference>
<reference evidence="19 20" key="1">
    <citation type="submission" date="2015-03" db="EMBL/GenBank/DDBJ databases">
        <authorList>
            <person name="Morales-Cruz A."/>
            <person name="Amrine K.C."/>
            <person name="Cantu D."/>
        </authorList>
    </citation>
    <scope>NUCLEOTIDE SEQUENCE [LARGE SCALE GENOMIC DNA]</scope>
    <source>
        <strain evidence="19">DS831</strain>
    </source>
</reference>
<evidence type="ECO:0000256" key="13">
    <source>
        <dbReference type="ARBA" id="ARBA00023242"/>
    </source>
</evidence>
<dbReference type="InterPro" id="IPR036775">
    <property type="entry name" value="DNA_pol_Y-fam_lit_finger_sf"/>
</dbReference>
<dbReference type="Gene3D" id="3.40.50.10190">
    <property type="entry name" value="BRCT domain"/>
    <property type="match status" value="1"/>
</dbReference>
<reference evidence="19 20" key="2">
    <citation type="submission" date="2015-05" db="EMBL/GenBank/DDBJ databases">
        <title>Distinctive expansion of gene families associated with plant cell wall degradation and secondary metabolism in the genomes of grapevine trunk pathogens.</title>
        <authorList>
            <person name="Lawrence D.P."/>
            <person name="Travadon R."/>
            <person name="Rolshausen P.E."/>
            <person name="Baumgartner K."/>
        </authorList>
    </citation>
    <scope>NUCLEOTIDE SEQUENCE [LARGE SCALE GENOMIC DNA]</scope>
    <source>
        <strain evidence="19">DS831</strain>
    </source>
</reference>
<keyword evidence="6" id="KW-0808">Transferase</keyword>
<evidence type="ECO:0000256" key="9">
    <source>
        <dbReference type="ARBA" id="ARBA00022763"/>
    </source>
</evidence>
<feature type="domain" description="BRCT" evidence="17">
    <location>
        <begin position="61"/>
        <end position="149"/>
    </location>
</feature>
<gene>
    <name evidence="19" type="ORF">UCDDS831_g01167</name>
</gene>
<dbReference type="CDD" id="cd17719">
    <property type="entry name" value="BRCT_Rev1"/>
    <property type="match status" value="1"/>
</dbReference>
<dbReference type="Gene3D" id="3.40.1170.60">
    <property type="match status" value="1"/>
</dbReference>
<dbReference type="SMART" id="SM00292">
    <property type="entry name" value="BRCT"/>
    <property type="match status" value="1"/>
</dbReference>
<dbReference type="GO" id="GO:0003684">
    <property type="term" value="F:damaged DNA binding"/>
    <property type="evidence" value="ECO:0007669"/>
    <property type="project" value="InterPro"/>
</dbReference>
<evidence type="ECO:0000256" key="5">
    <source>
        <dbReference type="ARBA" id="ARBA00022634"/>
    </source>
</evidence>
<dbReference type="Pfam" id="PF21999">
    <property type="entry name" value="IMS_HHH_1"/>
    <property type="match status" value="1"/>
</dbReference>
<dbReference type="PANTHER" id="PTHR45990:SF1">
    <property type="entry name" value="DNA REPAIR PROTEIN REV1"/>
    <property type="match status" value="1"/>
</dbReference>
<dbReference type="Gene3D" id="3.30.70.270">
    <property type="match status" value="1"/>
</dbReference>
<dbReference type="PROSITE" id="PS50172">
    <property type="entry name" value="BRCT"/>
    <property type="match status" value="1"/>
</dbReference>
<dbReference type="InterPro" id="IPR017961">
    <property type="entry name" value="DNA_pol_Y-fam_little_finger"/>
</dbReference>
<dbReference type="Gene3D" id="6.10.250.1630">
    <property type="match status" value="1"/>
</dbReference>
<sequence length="670" mass="73747">MGSRLESNSNAVRKRIENHTFDNEEGEEYEASNFGGFADYFRRKKIKLQNLDAELRSQSTDKPPIFRGAVVHVNGYTQPSLNDLHKLIVTHGGGFMQYLDGKTTVTHIIASSLTPKKAVEFRKYRIVKPAWVVDSVNAGKLLPWDSYRVVDEGAGQKLLGFDKGKVVSQANVKTRGYRDQTDTSWYTSQLKADISTPTISLKNHPEYMDKPAVVAHGNGTGSEIASCNYPARKFGVKNGMWMKRALDLCPELKTLPYDFPAYEEASKSFYEAILDTGGIVQSVSEGSIYREQSEADTIGQRLRDEVKEKTGCAVSVGIGPNILCAKVALRKAKPAGQYQIKPSDVLDFIGKLEVQDLPGVAHSIGGKLEDIGIKFVGDIREYSKERLVNALGPKTGEKIWEYSRGIDRTEVGDVVVRKSVSAEVNWGVRFTNQEQVDEFIENLCGELHRRLMKEKVKGRQLTMKVMKRAADAPLDPPKHLGHGKCDTFNKSLVLGVATKDKIVLAREALSILKGFGVSPGELRGIGVQMTKLEPLKGSGDGKESSQRRLQFKVEEPNKPAAKAPADPIQDDISTPKKQKASGDVVQFGSAQLNSDSPSRKPLNTLGTQFVIPSQVDPKVLAELPQDIRAKLAKHENDRLRIRTSSPPSRKTSATNFSRSIAVLVSASAAV</sequence>
<proteinExistence type="inferred from homology"/>
<dbReference type="Proteomes" id="UP000034182">
    <property type="component" value="Unassembled WGS sequence"/>
</dbReference>
<dbReference type="Pfam" id="PF00817">
    <property type="entry name" value="IMS"/>
    <property type="match status" value="1"/>
</dbReference>
<dbReference type="InterPro" id="IPR053848">
    <property type="entry name" value="IMS_HHH_1"/>
</dbReference>
<keyword evidence="9" id="KW-0227">DNA damage</keyword>
<dbReference type="GO" id="GO:0003887">
    <property type="term" value="F:DNA-directed DNA polymerase activity"/>
    <property type="evidence" value="ECO:0007669"/>
    <property type="project" value="InterPro"/>
</dbReference>
<dbReference type="GO" id="GO:0017125">
    <property type="term" value="F:deoxycytidyl transferase activity"/>
    <property type="evidence" value="ECO:0007669"/>
    <property type="project" value="TreeGrafter"/>
</dbReference>
<name>A0A0G2EUZ4_9PEZI</name>
<evidence type="ECO:0000313" key="20">
    <source>
        <dbReference type="Proteomes" id="UP000034182"/>
    </source>
</evidence>
<dbReference type="GO" id="GO:0070987">
    <property type="term" value="P:error-free translesion synthesis"/>
    <property type="evidence" value="ECO:0007669"/>
    <property type="project" value="UniProtKB-ARBA"/>
</dbReference>
<keyword evidence="13" id="KW-0539">Nucleus</keyword>
<keyword evidence="10" id="KW-0460">Magnesium</keyword>